<evidence type="ECO:0000313" key="7">
    <source>
        <dbReference type="Proteomes" id="UP000271003"/>
    </source>
</evidence>
<dbReference type="Gene3D" id="3.90.230.10">
    <property type="entry name" value="Creatinase/methionine aminopeptidase superfamily"/>
    <property type="match status" value="1"/>
</dbReference>
<keyword evidence="1" id="KW-0479">Metal-binding</keyword>
<reference evidence="6 7" key="1">
    <citation type="journal article" date="2018" name="Int. J. Syst. Evol. Microbiol.">
        <title>Mesosutterella multiformis gen. nov., sp. nov., a member of the family Sutterellaceae and Sutterella megalosphaeroides sp. nov., isolated from human faeces.</title>
        <authorList>
            <person name="Sakamoto M."/>
            <person name="Ikeyama N."/>
            <person name="Kunihiro T."/>
            <person name="Iino T."/>
            <person name="Yuki M."/>
            <person name="Ohkuma M."/>
        </authorList>
    </citation>
    <scope>NUCLEOTIDE SEQUENCE [LARGE SCALE GENOMIC DNA]</scope>
    <source>
        <strain evidence="6 7">6FBBBH3</strain>
    </source>
</reference>
<dbReference type="Pfam" id="PF01321">
    <property type="entry name" value="Creatinase_N"/>
    <property type="match status" value="1"/>
</dbReference>
<dbReference type="InterPro" id="IPR000994">
    <property type="entry name" value="Pept_M24"/>
</dbReference>
<dbReference type="EMBL" id="AP018786">
    <property type="protein sequence ID" value="BBF24181.1"/>
    <property type="molecule type" value="Genomic_DNA"/>
</dbReference>
<dbReference type="Gene3D" id="3.40.350.10">
    <property type="entry name" value="Creatinase/prolidase N-terminal domain"/>
    <property type="match status" value="2"/>
</dbReference>
<gene>
    <name evidence="6" type="ORF">SUTMEG_20720</name>
</gene>
<feature type="domain" description="Creatinase N-terminal" evidence="5">
    <location>
        <begin position="7"/>
        <end position="128"/>
    </location>
</feature>
<dbReference type="GO" id="GO:0005737">
    <property type="term" value="C:cytoplasm"/>
    <property type="evidence" value="ECO:0007669"/>
    <property type="project" value="UniProtKB-ARBA"/>
</dbReference>
<dbReference type="InterPro" id="IPR036005">
    <property type="entry name" value="Creatinase/aminopeptidase-like"/>
</dbReference>
<evidence type="ECO:0000313" key="6">
    <source>
        <dbReference type="EMBL" id="BBF24181.1"/>
    </source>
</evidence>
<evidence type="ECO:0000259" key="5">
    <source>
        <dbReference type="Pfam" id="PF01321"/>
    </source>
</evidence>
<proteinExistence type="predicted"/>
<accession>A0A2Z6ICB1</accession>
<dbReference type="RefSeq" id="WP_120177717.1">
    <property type="nucleotide sequence ID" value="NZ_AP018786.1"/>
</dbReference>
<keyword evidence="7" id="KW-1185">Reference proteome</keyword>
<dbReference type="PANTHER" id="PTHR43763">
    <property type="entry name" value="XAA-PRO AMINOPEPTIDASE 1"/>
    <property type="match status" value="1"/>
</dbReference>
<evidence type="ECO:0000256" key="1">
    <source>
        <dbReference type="ARBA" id="ARBA00022723"/>
    </source>
</evidence>
<dbReference type="Proteomes" id="UP000271003">
    <property type="component" value="Chromosome"/>
</dbReference>
<dbReference type="SUPFAM" id="SSF55920">
    <property type="entry name" value="Creatinase/aminopeptidase"/>
    <property type="match status" value="1"/>
</dbReference>
<evidence type="ECO:0000259" key="4">
    <source>
        <dbReference type="Pfam" id="PF00557"/>
    </source>
</evidence>
<dbReference type="InterPro" id="IPR029149">
    <property type="entry name" value="Creatin/AminoP/Spt16_N"/>
</dbReference>
<name>A0A2Z6ICB1_9BURK</name>
<keyword evidence="3" id="KW-0464">Manganese</keyword>
<dbReference type="GO" id="GO:0046872">
    <property type="term" value="F:metal ion binding"/>
    <property type="evidence" value="ECO:0007669"/>
    <property type="project" value="UniProtKB-KW"/>
</dbReference>
<evidence type="ECO:0000256" key="2">
    <source>
        <dbReference type="ARBA" id="ARBA00022801"/>
    </source>
</evidence>
<keyword evidence="6" id="KW-0645">Protease</keyword>
<keyword evidence="2" id="KW-0378">Hydrolase</keyword>
<dbReference type="AlphaFoldDB" id="A0A2Z6ICB1"/>
<feature type="domain" description="Peptidase M24" evidence="4">
    <location>
        <begin position="303"/>
        <end position="517"/>
    </location>
</feature>
<dbReference type="PANTHER" id="PTHR43763:SF6">
    <property type="entry name" value="XAA-PRO AMINOPEPTIDASE 1"/>
    <property type="match status" value="1"/>
</dbReference>
<dbReference type="InterPro" id="IPR000587">
    <property type="entry name" value="Creatinase_N"/>
</dbReference>
<dbReference type="FunFam" id="3.90.230.10:FF:000007">
    <property type="entry name" value="Xaa-Pro aminopeptidase P"/>
    <property type="match status" value="1"/>
</dbReference>
<protein>
    <submittedName>
        <fullName evidence="6">Aminopeptidase</fullName>
    </submittedName>
</protein>
<dbReference type="KEGG" id="sutt:SUTMEG_20720"/>
<dbReference type="SUPFAM" id="SSF53092">
    <property type="entry name" value="Creatinase/prolidase N-terminal domain"/>
    <property type="match status" value="1"/>
</dbReference>
<organism evidence="6 7">
    <name type="scientific">Sutterella megalosphaeroides</name>
    <dbReference type="NCBI Taxonomy" id="2494234"/>
    <lineage>
        <taxon>Bacteria</taxon>
        <taxon>Pseudomonadati</taxon>
        <taxon>Pseudomonadota</taxon>
        <taxon>Betaproteobacteria</taxon>
        <taxon>Burkholderiales</taxon>
        <taxon>Sutterellaceae</taxon>
        <taxon>Sutterella</taxon>
    </lineage>
</organism>
<evidence type="ECO:0000256" key="3">
    <source>
        <dbReference type="ARBA" id="ARBA00023211"/>
    </source>
</evidence>
<dbReference type="GO" id="GO:0070006">
    <property type="term" value="F:metalloaminopeptidase activity"/>
    <property type="evidence" value="ECO:0007669"/>
    <property type="project" value="InterPro"/>
</dbReference>
<dbReference type="InterPro" id="IPR050422">
    <property type="entry name" value="X-Pro_aminopeptidase_P"/>
</dbReference>
<dbReference type="Pfam" id="PF00557">
    <property type="entry name" value="Peptidase_M24"/>
    <property type="match status" value="1"/>
</dbReference>
<dbReference type="CDD" id="cd01085">
    <property type="entry name" value="APP"/>
    <property type="match status" value="1"/>
</dbReference>
<dbReference type="Pfam" id="PF16189">
    <property type="entry name" value="Creatinase_N_2"/>
    <property type="match status" value="1"/>
</dbReference>
<keyword evidence="6" id="KW-0031">Aminopeptidase</keyword>
<dbReference type="OrthoDB" id="9806388at2"/>
<dbReference type="InterPro" id="IPR033740">
    <property type="entry name" value="Pept_M24B"/>
</dbReference>
<sequence>MDALQLTRKALRSEAFDAVIVPTADPYLSEYVAPSWALRAHLSGFEGSAGVLCVATDFAVLAVDSRYWVQAEKTLFDGVELLRAERDPLKEATARLLKTLPAGARVAIDARLVSHEAFEEISSVLAGVGIELLGSDLFAGHPEIWPDRPSPVVSAVRPMKRPGVDARVKLAVLRQTLASEATDAVLLTSLDDIAWLTNLRGRDVPCNPVFGAAMLVCADRAELFSEGVRFDETARAALAASGIDLREPEALGTALEALEGTTLLLDPRRTSRAYARAAERARVRYGASPVAAMKSHKSPAELELIREAMLKDGIALAEFYAELEERLDAGERPTECDVVEMLHAWRAKDPEFLEESFETICAFGPNAALPHYQPHRGEDARIEGNGLLLIDSGAQYECGTTDITRMTAVGEPSAAMKADVALVTAGMLRLLGCRFPEGTKGSQIDALARYDLWQAGCDFGHGTGHGVGYVLNVHEGPCGISPRVSEPLALGNVISDEPGLYRPGHWGVRVENLIAVVEGGTTPFGRFLRTEPLTCLPVDVRTLPKDFPMREALNRFNAACARRLRPHLSERARRWLSRAAKPL</sequence>